<feature type="binding site" evidence="10">
    <location>
        <position position="249"/>
    </location>
    <ligand>
        <name>Zn(2+)</name>
        <dbReference type="ChEBI" id="CHEBI:29105"/>
    </ligand>
</feature>
<dbReference type="GO" id="GO:0005525">
    <property type="term" value="F:GTP binding"/>
    <property type="evidence" value="ECO:0007669"/>
    <property type="project" value="UniProtKB-UniRule"/>
</dbReference>
<keyword evidence="4 10" id="KW-0699">rRNA-binding</keyword>
<evidence type="ECO:0000313" key="13">
    <source>
        <dbReference type="EMBL" id="KYG35129.1"/>
    </source>
</evidence>
<dbReference type="Proteomes" id="UP000075806">
    <property type="component" value="Unassembled WGS sequence"/>
</dbReference>
<dbReference type="RefSeq" id="WP_061947338.1">
    <property type="nucleotide sequence ID" value="NZ_LTAO01000001.1"/>
</dbReference>
<comment type="similarity">
    <text evidence="10">Belongs to the TRAFAC class YlqF/YawG GTPase family. RsgA subfamily.</text>
</comment>
<comment type="function">
    <text evidence="10">One of several proteins that assist in the late maturation steps of the functional core of the 30S ribosomal subunit. Helps release RbfA from mature subunits. May play a role in the assembly of ribosomal proteins into the subunit. Circularly permuted GTPase that catalyzes slow GTP hydrolysis, GTPase activity is stimulated by the 30S ribosomal subunit.</text>
</comment>
<proteinExistence type="inferred from homology"/>
<dbReference type="CDD" id="cd04466">
    <property type="entry name" value="S1_YloQ_GTPase"/>
    <property type="match status" value="1"/>
</dbReference>
<gene>
    <name evidence="10" type="primary">rsgA</name>
    <name evidence="13" type="ORF">AZF04_01985</name>
</gene>
<dbReference type="InterPro" id="IPR012340">
    <property type="entry name" value="NA-bd_OB-fold"/>
</dbReference>
<evidence type="ECO:0000256" key="7">
    <source>
        <dbReference type="ARBA" id="ARBA00022833"/>
    </source>
</evidence>
<dbReference type="InterPro" id="IPR031944">
    <property type="entry name" value="RsgA_N"/>
</dbReference>
<dbReference type="EC" id="3.6.1.-" evidence="10"/>
<dbReference type="EMBL" id="LTAO01000001">
    <property type="protein sequence ID" value="KYG35129.1"/>
    <property type="molecule type" value="Genomic_DNA"/>
</dbReference>
<reference evidence="13" key="1">
    <citation type="submission" date="2016-02" db="EMBL/GenBank/DDBJ databases">
        <title>Genome sequence of Bacillus trypoxylicola KCTC 13244(T).</title>
        <authorList>
            <person name="Jeong H."/>
            <person name="Park S.-H."/>
            <person name="Choi S.-K."/>
        </authorList>
    </citation>
    <scope>NUCLEOTIDE SEQUENCE [LARGE SCALE GENOMIC DNA]</scope>
    <source>
        <strain evidence="13">KCTC 13244</strain>
    </source>
</reference>
<dbReference type="GO" id="GO:0003924">
    <property type="term" value="F:GTPase activity"/>
    <property type="evidence" value="ECO:0007669"/>
    <property type="project" value="UniProtKB-UniRule"/>
</dbReference>
<evidence type="ECO:0000256" key="10">
    <source>
        <dbReference type="HAMAP-Rule" id="MF_01820"/>
    </source>
</evidence>
<comment type="cofactor">
    <cofactor evidence="10">
        <name>Zn(2+)</name>
        <dbReference type="ChEBI" id="CHEBI:29105"/>
    </cofactor>
    <text evidence="10">Binds 1 zinc ion per subunit.</text>
</comment>
<evidence type="ECO:0000256" key="1">
    <source>
        <dbReference type="ARBA" id="ARBA00022490"/>
    </source>
</evidence>
<evidence type="ECO:0000256" key="5">
    <source>
        <dbReference type="ARBA" id="ARBA00022741"/>
    </source>
</evidence>
<evidence type="ECO:0000256" key="2">
    <source>
        <dbReference type="ARBA" id="ARBA00022517"/>
    </source>
</evidence>
<dbReference type="GO" id="GO:0046872">
    <property type="term" value="F:metal ion binding"/>
    <property type="evidence" value="ECO:0007669"/>
    <property type="project" value="UniProtKB-KW"/>
</dbReference>
<keyword evidence="14" id="KW-1185">Reference proteome</keyword>
<evidence type="ECO:0000256" key="9">
    <source>
        <dbReference type="ARBA" id="ARBA00023134"/>
    </source>
</evidence>
<dbReference type="STRING" id="519424.AZF04_01985"/>
<evidence type="ECO:0000256" key="6">
    <source>
        <dbReference type="ARBA" id="ARBA00022801"/>
    </source>
</evidence>
<feature type="domain" description="EngC GTPase" evidence="11">
    <location>
        <begin position="74"/>
        <end position="223"/>
    </location>
</feature>
<dbReference type="Pfam" id="PF16745">
    <property type="entry name" value="RsgA_N"/>
    <property type="match status" value="1"/>
</dbReference>
<dbReference type="OrthoDB" id="9809485at2"/>
<accession>A0A162FA29</accession>
<keyword evidence="8 10" id="KW-0694">RNA-binding</keyword>
<dbReference type="SUPFAM" id="SSF52540">
    <property type="entry name" value="P-loop containing nucleoside triphosphate hydrolases"/>
    <property type="match status" value="1"/>
</dbReference>
<dbReference type="CDD" id="cd01854">
    <property type="entry name" value="YjeQ_EngC"/>
    <property type="match status" value="1"/>
</dbReference>
<keyword evidence="1 10" id="KW-0963">Cytoplasm</keyword>
<dbReference type="PANTHER" id="PTHR32120">
    <property type="entry name" value="SMALL RIBOSOMAL SUBUNIT BIOGENESIS GTPASE RSGA"/>
    <property type="match status" value="1"/>
</dbReference>
<dbReference type="GO" id="GO:0042274">
    <property type="term" value="P:ribosomal small subunit biogenesis"/>
    <property type="evidence" value="ECO:0007669"/>
    <property type="project" value="UniProtKB-UniRule"/>
</dbReference>
<name>A0A162FA29_9BACI</name>
<dbReference type="PROSITE" id="PS51721">
    <property type="entry name" value="G_CP"/>
    <property type="match status" value="1"/>
</dbReference>
<keyword evidence="6 10" id="KW-0378">Hydrolase</keyword>
<feature type="binding site" evidence="10">
    <location>
        <begin position="168"/>
        <end position="176"/>
    </location>
    <ligand>
        <name>GTP</name>
        <dbReference type="ChEBI" id="CHEBI:37565"/>
    </ligand>
</feature>
<dbReference type="NCBIfam" id="TIGR00157">
    <property type="entry name" value="ribosome small subunit-dependent GTPase A"/>
    <property type="match status" value="1"/>
</dbReference>
<evidence type="ECO:0000256" key="4">
    <source>
        <dbReference type="ARBA" id="ARBA00022730"/>
    </source>
</evidence>
<keyword evidence="7 10" id="KW-0862">Zinc</keyword>
<evidence type="ECO:0000259" key="11">
    <source>
        <dbReference type="PROSITE" id="PS50936"/>
    </source>
</evidence>
<feature type="binding site" evidence="10">
    <location>
        <begin position="114"/>
        <end position="117"/>
    </location>
    <ligand>
        <name>GTP</name>
        <dbReference type="ChEBI" id="CHEBI:37565"/>
    </ligand>
</feature>
<comment type="caution">
    <text evidence="13">The sequence shown here is derived from an EMBL/GenBank/DDBJ whole genome shotgun (WGS) entry which is preliminary data.</text>
</comment>
<dbReference type="Gene3D" id="2.40.50.140">
    <property type="entry name" value="Nucleic acid-binding proteins"/>
    <property type="match status" value="1"/>
</dbReference>
<keyword evidence="5 10" id="KW-0547">Nucleotide-binding</keyword>
<comment type="subcellular location">
    <subcellularLocation>
        <location evidence="10">Cytoplasm</location>
    </subcellularLocation>
</comment>
<dbReference type="Pfam" id="PF03193">
    <property type="entry name" value="RsgA_GTPase"/>
    <property type="match status" value="1"/>
</dbReference>
<feature type="domain" description="CP-type G" evidence="12">
    <location>
        <begin position="65"/>
        <end position="225"/>
    </location>
</feature>
<protein>
    <recommendedName>
        <fullName evidence="10">Small ribosomal subunit biogenesis GTPase RsgA</fullName>
        <ecNumber evidence="10">3.6.1.-</ecNumber>
    </recommendedName>
</protein>
<dbReference type="PROSITE" id="PS50936">
    <property type="entry name" value="ENGC_GTPASE"/>
    <property type="match status" value="1"/>
</dbReference>
<dbReference type="SUPFAM" id="SSF50249">
    <property type="entry name" value="Nucleic acid-binding proteins"/>
    <property type="match status" value="1"/>
</dbReference>
<evidence type="ECO:0000313" key="14">
    <source>
        <dbReference type="Proteomes" id="UP000075806"/>
    </source>
</evidence>
<evidence type="ECO:0000259" key="12">
    <source>
        <dbReference type="PROSITE" id="PS51721"/>
    </source>
</evidence>
<dbReference type="InterPro" id="IPR004881">
    <property type="entry name" value="Ribosome_biogen_GTPase_RsgA"/>
</dbReference>
<evidence type="ECO:0000256" key="3">
    <source>
        <dbReference type="ARBA" id="ARBA00022723"/>
    </source>
</evidence>
<dbReference type="Gene3D" id="3.40.50.300">
    <property type="entry name" value="P-loop containing nucleotide triphosphate hydrolases"/>
    <property type="match status" value="1"/>
</dbReference>
<dbReference type="InterPro" id="IPR030378">
    <property type="entry name" value="G_CP_dom"/>
</dbReference>
<dbReference type="InterPro" id="IPR010914">
    <property type="entry name" value="RsgA_GTPase_dom"/>
</dbReference>
<dbReference type="HAMAP" id="MF_01820">
    <property type="entry name" value="GTPase_RsgA"/>
    <property type="match status" value="1"/>
</dbReference>
<evidence type="ECO:0000256" key="8">
    <source>
        <dbReference type="ARBA" id="ARBA00022884"/>
    </source>
</evidence>
<dbReference type="Gene3D" id="1.10.40.50">
    <property type="entry name" value="Probable gtpase engc, domain 3"/>
    <property type="match status" value="1"/>
</dbReference>
<sequence length="297" mass="33889">MAKGKIMKALSGFYYVQDSNDHEVYQCRGRGNFRKRGIKPLVGDTVLFEAENKTDGYVLEVDERKNELVRPPIANVDQALLVFSALEPDFSSNLLNRFLVQIEWNQIETIIIISKVDLLTNEQLTEMEKYQKLYEDIGYKVILTTTNEAQSVEKMVPFIRDRISVVAGQSGVGKSSLLNVLQPSLKIETNEISNHLGRGKHTTRHVELISIEKGLIADTPGFSSLDFTGMLPEQLSECFPEMHALSNECKFRGCSHTSEPQCAVKDGLQTGKVHQERYEHYLQFLEEINNQKRRYDR</sequence>
<keyword evidence="2 10" id="KW-0690">Ribosome biogenesis</keyword>
<dbReference type="GO" id="GO:0005737">
    <property type="term" value="C:cytoplasm"/>
    <property type="evidence" value="ECO:0007669"/>
    <property type="project" value="UniProtKB-SubCell"/>
</dbReference>
<feature type="binding site" evidence="10">
    <location>
        <position position="256"/>
    </location>
    <ligand>
        <name>Zn(2+)</name>
        <dbReference type="ChEBI" id="CHEBI:29105"/>
    </ligand>
</feature>
<dbReference type="AlphaFoldDB" id="A0A162FA29"/>
<dbReference type="GO" id="GO:0019843">
    <property type="term" value="F:rRNA binding"/>
    <property type="evidence" value="ECO:0007669"/>
    <property type="project" value="UniProtKB-KW"/>
</dbReference>
<keyword evidence="9 10" id="KW-0342">GTP-binding</keyword>
<dbReference type="PANTHER" id="PTHR32120:SF11">
    <property type="entry name" value="SMALL RIBOSOMAL SUBUNIT BIOGENESIS GTPASE RSGA 1, MITOCHONDRIAL-RELATED"/>
    <property type="match status" value="1"/>
</dbReference>
<organism evidence="13 14">
    <name type="scientific">Alkalihalobacillus trypoxylicola</name>
    <dbReference type="NCBI Taxonomy" id="519424"/>
    <lineage>
        <taxon>Bacteria</taxon>
        <taxon>Bacillati</taxon>
        <taxon>Bacillota</taxon>
        <taxon>Bacilli</taxon>
        <taxon>Bacillales</taxon>
        <taxon>Bacillaceae</taxon>
        <taxon>Alkalihalobacillus</taxon>
    </lineage>
</organism>
<dbReference type="InterPro" id="IPR027417">
    <property type="entry name" value="P-loop_NTPase"/>
</dbReference>
<feature type="binding site" evidence="10">
    <location>
        <position position="262"/>
    </location>
    <ligand>
        <name>Zn(2+)</name>
        <dbReference type="ChEBI" id="CHEBI:29105"/>
    </ligand>
</feature>
<keyword evidence="3 10" id="KW-0479">Metal-binding</keyword>
<comment type="subunit">
    <text evidence="10">Monomer. Associates with 30S ribosomal subunit, binds 16S rRNA.</text>
</comment>
<feature type="binding site" evidence="10">
    <location>
        <position position="254"/>
    </location>
    <ligand>
        <name>Zn(2+)</name>
        <dbReference type="ChEBI" id="CHEBI:29105"/>
    </ligand>
</feature>